<evidence type="ECO:0000313" key="1">
    <source>
        <dbReference type="EMBL" id="KAK9716060.1"/>
    </source>
</evidence>
<protein>
    <recommendedName>
        <fullName evidence="3">F-box domain-containing protein</fullName>
    </recommendedName>
</protein>
<proteinExistence type="predicted"/>
<name>A0AAW1KF58_SAPOF</name>
<keyword evidence="2" id="KW-1185">Reference proteome</keyword>
<dbReference type="InterPro" id="IPR050796">
    <property type="entry name" value="SCF_F-box_component"/>
</dbReference>
<gene>
    <name evidence="1" type="ORF">RND81_06G208900</name>
</gene>
<dbReference type="EMBL" id="JBDFQZ010000006">
    <property type="protein sequence ID" value="KAK9716060.1"/>
    <property type="molecule type" value="Genomic_DNA"/>
</dbReference>
<organism evidence="1 2">
    <name type="scientific">Saponaria officinalis</name>
    <name type="common">Common soapwort</name>
    <name type="synonym">Lychnis saponaria</name>
    <dbReference type="NCBI Taxonomy" id="3572"/>
    <lineage>
        <taxon>Eukaryota</taxon>
        <taxon>Viridiplantae</taxon>
        <taxon>Streptophyta</taxon>
        <taxon>Embryophyta</taxon>
        <taxon>Tracheophyta</taxon>
        <taxon>Spermatophyta</taxon>
        <taxon>Magnoliopsida</taxon>
        <taxon>eudicotyledons</taxon>
        <taxon>Gunneridae</taxon>
        <taxon>Pentapetalae</taxon>
        <taxon>Caryophyllales</taxon>
        <taxon>Caryophyllaceae</taxon>
        <taxon>Caryophylleae</taxon>
        <taxon>Saponaria</taxon>
    </lineage>
</organism>
<evidence type="ECO:0000313" key="2">
    <source>
        <dbReference type="Proteomes" id="UP001443914"/>
    </source>
</evidence>
<reference evidence="1" key="1">
    <citation type="submission" date="2024-03" db="EMBL/GenBank/DDBJ databases">
        <title>WGS assembly of Saponaria officinalis var. Norfolk2.</title>
        <authorList>
            <person name="Jenkins J."/>
            <person name="Shu S."/>
            <person name="Grimwood J."/>
            <person name="Barry K."/>
            <person name="Goodstein D."/>
            <person name="Schmutz J."/>
            <person name="Leebens-Mack J."/>
            <person name="Osbourn A."/>
        </authorList>
    </citation>
    <scope>NUCLEOTIDE SEQUENCE [LARGE SCALE GENOMIC DNA]</scope>
    <source>
        <strain evidence="1">JIC</strain>
    </source>
</reference>
<dbReference type="InterPro" id="IPR036047">
    <property type="entry name" value="F-box-like_dom_sf"/>
</dbReference>
<dbReference type="AlphaFoldDB" id="A0AAW1KF58"/>
<dbReference type="Proteomes" id="UP001443914">
    <property type="component" value="Unassembled WGS sequence"/>
</dbReference>
<sequence length="183" mass="20966">MVTLDDKVIYFEILPKLPTKSLIRFKCVSKSFDSAISSPELIDLHFRHHHMSSSDHHLLILPGESRINCYNLYHPLSLSTPTSTFTWSNSSVISVLGSSNGLLCVFVQNANMDHYDSHVCFLNPTTRMHRDIHISYVDVRGFNIGFGFDPQTLDHKLVIAYNPFYKKTLITRVFMEHNSNSFS</sequence>
<dbReference type="SUPFAM" id="SSF81383">
    <property type="entry name" value="F-box domain"/>
    <property type="match status" value="1"/>
</dbReference>
<accession>A0AAW1KF58</accession>
<comment type="caution">
    <text evidence="1">The sequence shown here is derived from an EMBL/GenBank/DDBJ whole genome shotgun (WGS) entry which is preliminary data.</text>
</comment>
<dbReference type="PANTHER" id="PTHR31672:SF13">
    <property type="entry name" value="F-BOX PROTEIN CPR30-LIKE"/>
    <property type="match status" value="1"/>
</dbReference>
<dbReference type="PANTHER" id="PTHR31672">
    <property type="entry name" value="BNACNNG10540D PROTEIN"/>
    <property type="match status" value="1"/>
</dbReference>
<evidence type="ECO:0008006" key="3">
    <source>
        <dbReference type="Google" id="ProtNLM"/>
    </source>
</evidence>